<name>A0A8C4X5M4_ERPCA</name>
<feature type="chain" id="PRO_5034373772" evidence="1">
    <location>
        <begin position="25"/>
        <end position="161"/>
    </location>
</feature>
<dbReference type="PANTHER" id="PTHR38564:SF2">
    <property type="entry name" value="WU:FC46H12 PRECURSOR"/>
    <property type="match status" value="1"/>
</dbReference>
<sequence length="161" mass="18096">MELKWGAIIAYGLFACAAAGPLHAQCKVDWYFGIPCHDVYDELVSQIKKWSKADCIDGGEKCMYKLESANAHFIKAKHTTPVKKYTEDLNFRLIPYLLDIGCHVPALSVSEAWYTLVDYGTNYCNLYNLIDGSGLNMVPGYKEMTNDFICTQHSSANCTIF</sequence>
<organism evidence="2 3">
    <name type="scientific">Erpetoichthys calabaricus</name>
    <name type="common">Rope fish</name>
    <name type="synonym">Calamoichthys calabaricus</name>
    <dbReference type="NCBI Taxonomy" id="27687"/>
    <lineage>
        <taxon>Eukaryota</taxon>
        <taxon>Metazoa</taxon>
        <taxon>Chordata</taxon>
        <taxon>Craniata</taxon>
        <taxon>Vertebrata</taxon>
        <taxon>Euteleostomi</taxon>
        <taxon>Actinopterygii</taxon>
        <taxon>Polypteriformes</taxon>
        <taxon>Polypteridae</taxon>
        <taxon>Erpetoichthys</taxon>
    </lineage>
</organism>
<keyword evidence="1" id="KW-0732">Signal</keyword>
<evidence type="ECO:0000256" key="1">
    <source>
        <dbReference type="SAM" id="SignalP"/>
    </source>
</evidence>
<reference evidence="2" key="3">
    <citation type="submission" date="2025-09" db="UniProtKB">
        <authorList>
            <consortium name="Ensembl"/>
        </authorList>
    </citation>
    <scope>IDENTIFICATION</scope>
</reference>
<reference evidence="2" key="2">
    <citation type="submission" date="2025-08" db="UniProtKB">
        <authorList>
            <consortium name="Ensembl"/>
        </authorList>
    </citation>
    <scope>IDENTIFICATION</scope>
</reference>
<evidence type="ECO:0000313" key="3">
    <source>
        <dbReference type="Proteomes" id="UP000694620"/>
    </source>
</evidence>
<dbReference type="AlphaFoldDB" id="A0A8C4X5M4"/>
<dbReference type="Ensembl" id="ENSECRT00000007395.1">
    <property type="protein sequence ID" value="ENSECRP00000007277.1"/>
    <property type="gene ID" value="ENSECRG00000004859.1"/>
</dbReference>
<feature type="signal peptide" evidence="1">
    <location>
        <begin position="1"/>
        <end position="24"/>
    </location>
</feature>
<evidence type="ECO:0000313" key="2">
    <source>
        <dbReference type="Ensembl" id="ENSECRP00000007277.1"/>
    </source>
</evidence>
<keyword evidence="3" id="KW-1185">Reference proteome</keyword>
<dbReference type="GeneID" id="127528441"/>
<dbReference type="PANTHER" id="PTHR38564">
    <property type="entry name" value="SI:CH73-250A16.5-RELATED"/>
    <property type="match status" value="1"/>
</dbReference>
<accession>A0A8C4X5M4</accession>
<dbReference type="RefSeq" id="XP_051785274.1">
    <property type="nucleotide sequence ID" value="XM_051929314.1"/>
</dbReference>
<proteinExistence type="predicted"/>
<dbReference type="Proteomes" id="UP000694620">
    <property type="component" value="Chromosome 6"/>
</dbReference>
<protein>
    <submittedName>
        <fullName evidence="2">Uncharacterized protein</fullName>
    </submittedName>
</protein>
<dbReference type="PROSITE" id="PS51257">
    <property type="entry name" value="PROKAR_LIPOPROTEIN"/>
    <property type="match status" value="1"/>
</dbReference>
<dbReference type="GeneTree" id="ENSGT00940000170561"/>
<gene>
    <name evidence="2" type="primary">LOC127528441</name>
</gene>
<reference evidence="2" key="1">
    <citation type="submission" date="2021-06" db="EMBL/GenBank/DDBJ databases">
        <authorList>
            <consortium name="Wellcome Sanger Institute Data Sharing"/>
        </authorList>
    </citation>
    <scope>NUCLEOTIDE SEQUENCE [LARGE SCALE GENOMIC DNA]</scope>
</reference>